<dbReference type="PANTHER" id="PTHR17985">
    <property type="entry name" value="SER/THR-RICH PROTEIN T10 IN DGCR REGION"/>
    <property type="match status" value="1"/>
</dbReference>
<evidence type="ECO:0008006" key="3">
    <source>
        <dbReference type="Google" id="ProtNLM"/>
    </source>
</evidence>
<evidence type="ECO:0000313" key="2">
    <source>
        <dbReference type="Proteomes" id="UP000028302"/>
    </source>
</evidence>
<dbReference type="PANTHER" id="PTHR17985:SF8">
    <property type="entry name" value="TRANSPORT AND GOLGI ORGANIZATION PROTEIN 2 HOMOLOG"/>
    <property type="match status" value="1"/>
</dbReference>
<dbReference type="STRING" id="1304275.C41B8_07900"/>
<comment type="caution">
    <text evidence="1">The sequence shown here is derived from an EMBL/GenBank/DDBJ whole genome shotgun (WGS) entry which is preliminary data.</text>
</comment>
<dbReference type="AlphaFoldDB" id="A0A084ILZ0"/>
<dbReference type="Proteomes" id="UP000028302">
    <property type="component" value="Unassembled WGS sequence"/>
</dbReference>
<dbReference type="InterPro" id="IPR008551">
    <property type="entry name" value="TANGO2"/>
</dbReference>
<name>A0A084ILZ0_SALHC</name>
<gene>
    <name evidence="1" type="ORF">C41B8_07900</name>
</gene>
<dbReference type="RefSeq" id="WP_051883271.1">
    <property type="nucleotide sequence ID" value="NZ_APNK01000009.1"/>
</dbReference>
<reference evidence="1 2" key="1">
    <citation type="submission" date="2013-03" db="EMBL/GenBank/DDBJ databases">
        <title>Salinisphaera hydrothermalis C41B8 Genome Sequencing.</title>
        <authorList>
            <person name="Li C."/>
            <person name="Lai Q."/>
            <person name="Shao Z."/>
        </authorList>
    </citation>
    <scope>NUCLEOTIDE SEQUENCE [LARGE SCALE GENOMIC DNA]</scope>
    <source>
        <strain evidence="1 2">C41B8</strain>
    </source>
</reference>
<dbReference type="EMBL" id="APNK01000009">
    <property type="protein sequence ID" value="KEZ77724.1"/>
    <property type="molecule type" value="Genomic_DNA"/>
</dbReference>
<sequence>MCLIVVAWQVDPTCPLVLAANRDEFHERPTEAAHWWTTPSGLFAGRDLRSGGTWCGADTQGRIAAVTNVREPGFDNTSALRSRGALVADFFAGDADARGWAEHVAGIGADYGPFNLLVADRSRLCFVSNRDSAGVRELSPGIVAISNGHWGERWPKTQRAERGMRRELAAGTPVTDALFALLADTEPAAYTELPDTGIPREHERFLSSPFIKGEHYGTRASTVIRRHAQDTLDFHERGFAQAGQPVHRIHQSWSIGST</sequence>
<dbReference type="eggNOG" id="COG3332">
    <property type="taxonomic scope" value="Bacteria"/>
</dbReference>
<accession>A0A084ILZ0</accession>
<evidence type="ECO:0000313" key="1">
    <source>
        <dbReference type="EMBL" id="KEZ77724.1"/>
    </source>
</evidence>
<dbReference type="Pfam" id="PF05742">
    <property type="entry name" value="TANGO2"/>
    <property type="match status" value="1"/>
</dbReference>
<dbReference type="PATRIC" id="fig|1304275.5.peg.1611"/>
<protein>
    <recommendedName>
        <fullName evidence="3">NRDE family protein</fullName>
    </recommendedName>
</protein>
<dbReference type="OrthoDB" id="4380123at2"/>
<proteinExistence type="predicted"/>
<organism evidence="1 2">
    <name type="scientific">Salinisphaera hydrothermalis (strain C41B8)</name>
    <dbReference type="NCBI Taxonomy" id="1304275"/>
    <lineage>
        <taxon>Bacteria</taxon>
        <taxon>Pseudomonadati</taxon>
        <taxon>Pseudomonadota</taxon>
        <taxon>Gammaproteobacteria</taxon>
        <taxon>Salinisphaerales</taxon>
        <taxon>Salinisphaeraceae</taxon>
        <taxon>Salinisphaera</taxon>
    </lineage>
</organism>
<keyword evidence="2" id="KW-1185">Reference proteome</keyword>